<dbReference type="Pfam" id="PF25872">
    <property type="entry name" value="HTH_77"/>
    <property type="match status" value="1"/>
</dbReference>
<feature type="DNA-binding region" description="OmpR/PhoB-type" evidence="4">
    <location>
        <begin position="1"/>
        <end position="90"/>
    </location>
</feature>
<protein>
    <submittedName>
        <fullName evidence="7">BTAD domain-containing putative transcriptional regulator</fullName>
    </submittedName>
</protein>
<evidence type="ECO:0000256" key="3">
    <source>
        <dbReference type="ARBA" id="ARBA00023125"/>
    </source>
</evidence>
<dbReference type="Pfam" id="PF00486">
    <property type="entry name" value="Trans_reg_C"/>
    <property type="match status" value="1"/>
</dbReference>
<name>A0ABU2VY48_9ACTN</name>
<dbReference type="Gene3D" id="1.10.10.10">
    <property type="entry name" value="Winged helix-like DNA-binding domain superfamily/Winged helix DNA-binding domain"/>
    <property type="match status" value="1"/>
</dbReference>
<evidence type="ECO:0000259" key="6">
    <source>
        <dbReference type="PROSITE" id="PS51755"/>
    </source>
</evidence>
<feature type="region of interest" description="Disordered" evidence="5">
    <location>
        <begin position="240"/>
        <end position="316"/>
    </location>
</feature>
<dbReference type="CDD" id="cd15831">
    <property type="entry name" value="BTAD"/>
    <property type="match status" value="1"/>
</dbReference>
<comment type="caution">
    <text evidence="7">The sequence shown here is derived from an EMBL/GenBank/DDBJ whole genome shotgun (WGS) entry which is preliminary data.</text>
</comment>
<feature type="compositionally biased region" description="Low complexity" evidence="5">
    <location>
        <begin position="255"/>
        <end position="266"/>
    </location>
</feature>
<dbReference type="PRINTS" id="PR00364">
    <property type="entry name" value="DISEASERSIST"/>
</dbReference>
<accession>A0ABU2VY48</accession>
<reference evidence="8" key="1">
    <citation type="submission" date="2023-07" db="EMBL/GenBank/DDBJ databases">
        <title>30 novel species of actinomycetes from the DSMZ collection.</title>
        <authorList>
            <person name="Nouioui I."/>
        </authorList>
    </citation>
    <scope>NUCLEOTIDE SEQUENCE [LARGE SCALE GENOMIC DNA]</scope>
    <source>
        <strain evidence="8">DSM 40932</strain>
    </source>
</reference>
<evidence type="ECO:0000256" key="5">
    <source>
        <dbReference type="SAM" id="MobiDB-lite"/>
    </source>
</evidence>
<dbReference type="SMART" id="SM00862">
    <property type="entry name" value="Trans_reg_C"/>
    <property type="match status" value="1"/>
</dbReference>
<feature type="domain" description="OmpR/PhoB-type" evidence="6">
    <location>
        <begin position="1"/>
        <end position="90"/>
    </location>
</feature>
<dbReference type="PROSITE" id="PS51755">
    <property type="entry name" value="OMPR_PHOB"/>
    <property type="match status" value="1"/>
</dbReference>
<gene>
    <name evidence="7" type="ORF">RM717_08375</name>
</gene>
<feature type="compositionally biased region" description="Pro residues" evidence="5">
    <location>
        <begin position="272"/>
        <end position="284"/>
    </location>
</feature>
<dbReference type="EMBL" id="JAVRFG010000009">
    <property type="protein sequence ID" value="MDT0490520.1"/>
    <property type="molecule type" value="Genomic_DNA"/>
</dbReference>
<sequence length="1165" mass="124881">MRYCILGTTRALRDDGTAVALGGARLRALLTVLALRPGRTVPAGALVDEVWDGDPPADAPGALQALVGRLRRALGRSAVESVEGGYRLAAAPDAVDLHRFERLAGEGSRALEQGEADRALTVLDEALALWGGAPLADLPDRTAPASRLESRRLGARRARLEALRVLGRADEALWELTALCAAHPLDEPLQALRVRTLRDAGRTAEALAAYEEVRTVLSERLGTAPGPELRGLYGELLHQETGPAPAGYGGPGREASGPGSAGYGSAHRQEPGPAPATDTPPVPAAPAASAQPAPVAPAADETPAPPPPPGNLRARLTSFVGRGPDMAALREDLTRTRLVTLLGPGGAGKTRLSQETAEAAAGAWPDGVWLAELAPVDDPDAVPEAVLSALGARETVLRGAGAEELRAAAEHDTGDPLVRLTEYCSRRRMLLLLDNCEHVVEAAAALADHLLTHCPQLTVLATSREPLGVPGEFVRPVEPLPDPMALRLLAERGAAARPGFRTDADEETAAACAEICRRLDGLPLAIELAAARLRMLTPRQIADRLDDRFRLLTNGSRTVLPRQQTLRAVVDWSWELLDGAERAVLRRLAVFAGGCSLAAAEEVCALPAPADGVAVDSLDVAALLGSLVDKSLVVAAPGEDAEMRYRLLETVGEYAAERLAEAGERDAVERRHLVHYRELARTTGPMLRGAGQRAAIELFRREYENLRTALRHAVAAREEQEGLCLVLSLSWYWLMRDLNAEARQWSAAVAGLGPDPFAPPGVQAPSLLERTTDRPPPWVPEQVAEARRGVALIRLVSSDRLLDEWQSRTGQERLRVITRTYRPGQPQTCRAPVSYWLFAFLLTGEVEELRELLDTTVRASREFGYEWELGAALEMRARILANRPDWAGEALADTDESLEIFVRLGDDWGAAEAHSSRGEAQERAGDFAAAAESYLAAVGHARALGALAQVAVLRARYAGALTELGRFEEAEAILRDIVEDGRFDSPEAVTVARLYWGFLLGHQGRVAEAREQLVLLRKDYESNMVAVFDGFVIGALAWLDNLDGAYASALDTALTALNSSRDRLSALMAPHAASMQLITMARALAGFDAPGAPETAARLLGLQAALLPRGYVVSAMDGRNLADAERAVRARLDDEAYTTAYKEGGGLTLDEATALVETYRRDPSA</sequence>
<dbReference type="InterPro" id="IPR058852">
    <property type="entry name" value="HTH_77"/>
</dbReference>
<dbReference type="InterPro" id="IPR036388">
    <property type="entry name" value="WH-like_DNA-bd_sf"/>
</dbReference>
<keyword evidence="3 4" id="KW-0238">DNA-binding</keyword>
<dbReference type="Gene3D" id="3.40.50.300">
    <property type="entry name" value="P-loop containing nucleotide triphosphate hydrolases"/>
    <property type="match status" value="1"/>
</dbReference>
<evidence type="ECO:0000256" key="4">
    <source>
        <dbReference type="PROSITE-ProRule" id="PRU01091"/>
    </source>
</evidence>
<comment type="similarity">
    <text evidence="1">Belongs to the AfsR/DnrI/RedD regulatory family.</text>
</comment>
<dbReference type="InterPro" id="IPR027417">
    <property type="entry name" value="P-loop_NTPase"/>
</dbReference>
<evidence type="ECO:0000313" key="8">
    <source>
        <dbReference type="Proteomes" id="UP001180556"/>
    </source>
</evidence>
<dbReference type="Pfam" id="PF03704">
    <property type="entry name" value="BTAD"/>
    <property type="match status" value="1"/>
</dbReference>
<evidence type="ECO:0000256" key="1">
    <source>
        <dbReference type="ARBA" id="ARBA00005820"/>
    </source>
</evidence>
<keyword evidence="8" id="KW-1185">Reference proteome</keyword>
<dbReference type="SUPFAM" id="SSF46894">
    <property type="entry name" value="C-terminal effector domain of the bipartite response regulators"/>
    <property type="match status" value="1"/>
</dbReference>
<dbReference type="RefSeq" id="WP_311597676.1">
    <property type="nucleotide sequence ID" value="NZ_JAVRFG010000009.1"/>
</dbReference>
<dbReference type="InterPro" id="IPR001867">
    <property type="entry name" value="OmpR/PhoB-type_DNA-bd"/>
</dbReference>
<evidence type="ECO:0000256" key="2">
    <source>
        <dbReference type="ARBA" id="ARBA00023012"/>
    </source>
</evidence>
<dbReference type="SUPFAM" id="SSF48452">
    <property type="entry name" value="TPR-like"/>
    <property type="match status" value="2"/>
</dbReference>
<dbReference type="InterPro" id="IPR005158">
    <property type="entry name" value="BTAD"/>
</dbReference>
<dbReference type="Gene3D" id="1.25.40.10">
    <property type="entry name" value="Tetratricopeptide repeat domain"/>
    <property type="match status" value="2"/>
</dbReference>
<feature type="compositionally biased region" description="Low complexity" evidence="5">
    <location>
        <begin position="285"/>
        <end position="302"/>
    </location>
</feature>
<dbReference type="SUPFAM" id="SSF52540">
    <property type="entry name" value="P-loop containing nucleoside triphosphate hydrolases"/>
    <property type="match status" value="1"/>
</dbReference>
<keyword evidence="2" id="KW-0902">Two-component regulatory system</keyword>
<dbReference type="Proteomes" id="UP001180556">
    <property type="component" value="Unassembled WGS sequence"/>
</dbReference>
<dbReference type="PANTHER" id="PTHR47691:SF3">
    <property type="entry name" value="HTH-TYPE TRANSCRIPTIONAL REGULATOR RV0890C-RELATED"/>
    <property type="match status" value="1"/>
</dbReference>
<dbReference type="PANTHER" id="PTHR47691">
    <property type="entry name" value="REGULATOR-RELATED"/>
    <property type="match status" value="1"/>
</dbReference>
<proteinExistence type="inferred from homology"/>
<dbReference type="SMART" id="SM01043">
    <property type="entry name" value="BTAD"/>
    <property type="match status" value="1"/>
</dbReference>
<evidence type="ECO:0000313" key="7">
    <source>
        <dbReference type="EMBL" id="MDT0490520.1"/>
    </source>
</evidence>
<dbReference type="InterPro" id="IPR016032">
    <property type="entry name" value="Sig_transdc_resp-reg_C-effctor"/>
</dbReference>
<organism evidence="7 8">
    <name type="scientific">Streptomyces stephensoniae</name>
    <dbReference type="NCBI Taxonomy" id="3375367"/>
    <lineage>
        <taxon>Bacteria</taxon>
        <taxon>Bacillati</taxon>
        <taxon>Actinomycetota</taxon>
        <taxon>Actinomycetes</taxon>
        <taxon>Kitasatosporales</taxon>
        <taxon>Streptomycetaceae</taxon>
        <taxon>Streptomyces</taxon>
    </lineage>
</organism>
<dbReference type="InterPro" id="IPR011990">
    <property type="entry name" value="TPR-like_helical_dom_sf"/>
</dbReference>